<feature type="domain" description="YgjP-like metallopeptidase" evidence="1">
    <location>
        <begin position="33"/>
        <end position="236"/>
    </location>
</feature>
<gene>
    <name evidence="2" type="ORF">ACFQ4M_15725</name>
</gene>
<dbReference type="Proteomes" id="UP001597158">
    <property type="component" value="Unassembled WGS sequence"/>
</dbReference>
<evidence type="ECO:0000313" key="3">
    <source>
        <dbReference type="Proteomes" id="UP001597158"/>
    </source>
</evidence>
<dbReference type="InterPro" id="IPR002725">
    <property type="entry name" value="YgjP-like_metallopeptidase"/>
</dbReference>
<protein>
    <submittedName>
        <fullName evidence="2">M48 family metallopeptidase</fullName>
    </submittedName>
</protein>
<sequence>MAAVAAPSSQHQAYHLVIDGTPVALVLRRSARRSMALQVDHRGARVAVPLQMPLGEVERFVRGHGRWLLDRLRAHAGAPAQVRIEIADGVQLPVLGKPLTLRLVAGRGVRWRVGEGGGEELLLPAACSSTQKALLRALQARALGWYRARVEEYCLRLGHAVPAVRLSNARTRWGSCSQRSGIRLHWRLIHLVPELIDYVVAHEVAHLAEMNHSPRFWAVVERLYPDWREARAALRRAAATLPVIGPEAPAVGVPLMQED</sequence>
<accession>A0ABW3WID7</accession>
<comment type="caution">
    <text evidence="2">The sequence shown here is derived from an EMBL/GenBank/DDBJ whole genome shotgun (WGS) entry which is preliminary data.</text>
</comment>
<dbReference type="InterPro" id="IPR053136">
    <property type="entry name" value="UTP_pyrophosphatase-like"/>
</dbReference>
<evidence type="ECO:0000313" key="2">
    <source>
        <dbReference type="EMBL" id="MFD1265025.1"/>
    </source>
</evidence>
<dbReference type="Pfam" id="PF01863">
    <property type="entry name" value="YgjP-like"/>
    <property type="match status" value="1"/>
</dbReference>
<dbReference type="CDD" id="cd07344">
    <property type="entry name" value="M48_yhfN_like"/>
    <property type="match status" value="1"/>
</dbReference>
<dbReference type="Gene3D" id="3.30.2010.10">
    <property type="entry name" value="Metalloproteases ('zincins'), catalytic domain"/>
    <property type="match status" value="1"/>
</dbReference>
<name>A0ABW3WID7_9RHOO</name>
<dbReference type="PANTHER" id="PTHR30399">
    <property type="entry name" value="UNCHARACTERIZED PROTEIN YGJP"/>
    <property type="match status" value="1"/>
</dbReference>
<organism evidence="2 3">
    <name type="scientific">Thauera mechernichensis</name>
    <dbReference type="NCBI Taxonomy" id="82788"/>
    <lineage>
        <taxon>Bacteria</taxon>
        <taxon>Pseudomonadati</taxon>
        <taxon>Pseudomonadota</taxon>
        <taxon>Betaproteobacteria</taxon>
        <taxon>Rhodocyclales</taxon>
        <taxon>Zoogloeaceae</taxon>
        <taxon>Thauera</taxon>
    </lineage>
</organism>
<dbReference type="PANTHER" id="PTHR30399:SF1">
    <property type="entry name" value="UTP PYROPHOSPHATASE"/>
    <property type="match status" value="1"/>
</dbReference>
<dbReference type="EMBL" id="JBHTMC010000027">
    <property type="protein sequence ID" value="MFD1265025.1"/>
    <property type="molecule type" value="Genomic_DNA"/>
</dbReference>
<keyword evidence="3" id="KW-1185">Reference proteome</keyword>
<reference evidence="3" key="1">
    <citation type="journal article" date="2019" name="Int. J. Syst. Evol. Microbiol.">
        <title>The Global Catalogue of Microorganisms (GCM) 10K type strain sequencing project: providing services to taxonomists for standard genome sequencing and annotation.</title>
        <authorList>
            <consortium name="The Broad Institute Genomics Platform"/>
            <consortium name="The Broad Institute Genome Sequencing Center for Infectious Disease"/>
            <person name="Wu L."/>
            <person name="Ma J."/>
        </authorList>
    </citation>
    <scope>NUCLEOTIDE SEQUENCE [LARGE SCALE GENOMIC DNA]</scope>
    <source>
        <strain evidence="3">CCUG 48884</strain>
    </source>
</reference>
<proteinExistence type="predicted"/>
<dbReference type="RefSeq" id="WP_002942968.1">
    <property type="nucleotide sequence ID" value="NZ_JARQZE010000001.1"/>
</dbReference>
<evidence type="ECO:0000259" key="1">
    <source>
        <dbReference type="Pfam" id="PF01863"/>
    </source>
</evidence>